<dbReference type="PANTHER" id="PTHR30290:SF38">
    <property type="entry name" value="D,D-DIPEPTIDE-BINDING PERIPLASMIC PROTEIN DDPA-RELATED"/>
    <property type="match status" value="1"/>
</dbReference>
<feature type="domain" description="Solute-binding protein family 5" evidence="5">
    <location>
        <begin position="71"/>
        <end position="424"/>
    </location>
</feature>
<comment type="similarity">
    <text evidence="2">Belongs to the bacterial solute-binding protein 5 family.</text>
</comment>
<keyword evidence="3 4" id="KW-0732">Signal</keyword>
<dbReference type="EMBL" id="VBAJ01000197">
    <property type="protein sequence ID" value="TMJ07073.1"/>
    <property type="molecule type" value="Genomic_DNA"/>
</dbReference>
<dbReference type="SUPFAM" id="SSF53850">
    <property type="entry name" value="Periplasmic binding protein-like II"/>
    <property type="match status" value="1"/>
</dbReference>
<sequence length="505" mass="56353">MVSRRWWWVLVVVGLVLPGLPVRAAPAAPTLTLGVDQEVVGLDPNLVTAFSSFRRVDFLYNKLVRYNDKLEIEPDLAESWEYQDPRTITFHLRRGVKFHDGTELTSDDVKFTLERVLDPATRSPGRSFIDVVKQVEAPDRYTVRLKLNLPLASLLSGLSSANLSIVSKAAVQRFGDLQRNVVGTGPYMLAEWTPDNFMRLVRNPDYFRRGLPKIDTIIIRVIPDQASLLAGVRSGSLDMATINQGAVITAAKREAGVVVLQKAGLNLRIFSYNTTRAPFTDPRVRYALSWAIDRQAIVNTAEFGYATISGPVPASTPWALPLSKLPSYAADVQRAKQLLADAGYPNGFSTRIVTSPTYEGGSAVAQVIQEQLRAVGVTATLDTVEWGTYINRWVARDFDTMIELRGGDPDPDRFLYRTFHSTGAVNNFLFKDTAIDRLLERGRVNIDSARRRTIYDELQRALIEAAPALFLYVPMETQVLQPSVRGFRIIGNGALYYLEEASLER</sequence>
<evidence type="ECO:0000259" key="5">
    <source>
        <dbReference type="Pfam" id="PF00496"/>
    </source>
</evidence>
<feature type="chain" id="PRO_5021961288" evidence="4">
    <location>
        <begin position="25"/>
        <end position="505"/>
    </location>
</feature>
<dbReference type="PANTHER" id="PTHR30290">
    <property type="entry name" value="PERIPLASMIC BINDING COMPONENT OF ABC TRANSPORTER"/>
    <property type="match status" value="1"/>
</dbReference>
<evidence type="ECO:0000256" key="4">
    <source>
        <dbReference type="SAM" id="SignalP"/>
    </source>
</evidence>
<comment type="caution">
    <text evidence="6">The sequence shown here is derived from an EMBL/GenBank/DDBJ whole genome shotgun (WGS) entry which is preliminary data.</text>
</comment>
<evidence type="ECO:0000256" key="1">
    <source>
        <dbReference type="ARBA" id="ARBA00004193"/>
    </source>
</evidence>
<evidence type="ECO:0000256" key="2">
    <source>
        <dbReference type="ARBA" id="ARBA00005695"/>
    </source>
</evidence>
<dbReference type="PIRSF" id="PIRSF002741">
    <property type="entry name" value="MppA"/>
    <property type="match status" value="1"/>
</dbReference>
<dbReference type="InterPro" id="IPR030678">
    <property type="entry name" value="Peptide/Ni-bd"/>
</dbReference>
<protein>
    <submittedName>
        <fullName evidence="6">ABC transporter substrate-binding protein</fullName>
    </submittedName>
</protein>
<dbReference type="InterPro" id="IPR023765">
    <property type="entry name" value="SBP_5_CS"/>
</dbReference>
<evidence type="ECO:0000256" key="3">
    <source>
        <dbReference type="ARBA" id="ARBA00022729"/>
    </source>
</evidence>
<dbReference type="AlphaFoldDB" id="A0A537LGD7"/>
<name>A0A537LGD7_9BACT</name>
<gene>
    <name evidence="6" type="ORF">E6G99_07915</name>
</gene>
<dbReference type="Pfam" id="PF00496">
    <property type="entry name" value="SBP_bac_5"/>
    <property type="match status" value="1"/>
</dbReference>
<reference evidence="6 7" key="1">
    <citation type="journal article" date="2019" name="Nat. Microbiol.">
        <title>Mediterranean grassland soil C-N compound turnover is dependent on rainfall and depth, and is mediated by genomically divergent microorganisms.</title>
        <authorList>
            <person name="Diamond S."/>
            <person name="Andeer P.F."/>
            <person name="Li Z."/>
            <person name="Crits-Christoph A."/>
            <person name="Burstein D."/>
            <person name="Anantharaman K."/>
            <person name="Lane K.R."/>
            <person name="Thomas B.C."/>
            <person name="Pan C."/>
            <person name="Northen T.R."/>
            <person name="Banfield J.F."/>
        </authorList>
    </citation>
    <scope>NUCLEOTIDE SEQUENCE [LARGE SCALE GENOMIC DNA]</scope>
    <source>
        <strain evidence="6">NP_2</strain>
    </source>
</reference>
<dbReference type="Gene3D" id="3.40.190.10">
    <property type="entry name" value="Periplasmic binding protein-like II"/>
    <property type="match status" value="1"/>
</dbReference>
<dbReference type="GO" id="GO:0015833">
    <property type="term" value="P:peptide transport"/>
    <property type="evidence" value="ECO:0007669"/>
    <property type="project" value="TreeGrafter"/>
</dbReference>
<dbReference type="InterPro" id="IPR039424">
    <property type="entry name" value="SBP_5"/>
</dbReference>
<feature type="signal peptide" evidence="4">
    <location>
        <begin position="1"/>
        <end position="24"/>
    </location>
</feature>
<evidence type="ECO:0000313" key="6">
    <source>
        <dbReference type="EMBL" id="TMJ07073.1"/>
    </source>
</evidence>
<comment type="subcellular location">
    <subcellularLocation>
        <location evidence="1">Cell membrane</location>
        <topology evidence="1">Lipid-anchor</topology>
    </subcellularLocation>
</comment>
<dbReference type="Proteomes" id="UP000318661">
    <property type="component" value="Unassembled WGS sequence"/>
</dbReference>
<proteinExistence type="inferred from homology"/>
<dbReference type="InterPro" id="IPR000914">
    <property type="entry name" value="SBP_5_dom"/>
</dbReference>
<dbReference type="GO" id="GO:0043190">
    <property type="term" value="C:ATP-binding cassette (ABC) transporter complex"/>
    <property type="evidence" value="ECO:0007669"/>
    <property type="project" value="InterPro"/>
</dbReference>
<evidence type="ECO:0000313" key="7">
    <source>
        <dbReference type="Proteomes" id="UP000318661"/>
    </source>
</evidence>
<dbReference type="GO" id="GO:1904680">
    <property type="term" value="F:peptide transmembrane transporter activity"/>
    <property type="evidence" value="ECO:0007669"/>
    <property type="project" value="TreeGrafter"/>
</dbReference>
<dbReference type="PROSITE" id="PS01040">
    <property type="entry name" value="SBP_BACTERIAL_5"/>
    <property type="match status" value="1"/>
</dbReference>
<dbReference type="Gene3D" id="3.10.105.10">
    <property type="entry name" value="Dipeptide-binding Protein, Domain 3"/>
    <property type="match status" value="1"/>
</dbReference>
<dbReference type="GO" id="GO:0042597">
    <property type="term" value="C:periplasmic space"/>
    <property type="evidence" value="ECO:0007669"/>
    <property type="project" value="UniProtKB-ARBA"/>
</dbReference>
<accession>A0A537LGD7</accession>
<organism evidence="6 7">
    <name type="scientific">Candidatus Segetimicrobium genomatis</name>
    <dbReference type="NCBI Taxonomy" id="2569760"/>
    <lineage>
        <taxon>Bacteria</taxon>
        <taxon>Bacillati</taxon>
        <taxon>Candidatus Sysuimicrobiota</taxon>
        <taxon>Candidatus Sysuimicrobiia</taxon>
        <taxon>Candidatus Sysuimicrobiales</taxon>
        <taxon>Candidatus Segetimicrobiaceae</taxon>
        <taxon>Candidatus Segetimicrobium</taxon>
    </lineage>
</organism>